<dbReference type="InterPro" id="IPR041370">
    <property type="entry name" value="Mlase_EEF1AKMT1/ZCCHC4"/>
</dbReference>
<dbReference type="Pfam" id="PF10237">
    <property type="entry name" value="N6-adenineMlase"/>
    <property type="match status" value="1"/>
</dbReference>
<keyword evidence="3" id="KW-0489">Methyltransferase</keyword>
<dbReference type="AlphaFoldDB" id="A0ABD2P277"/>
<dbReference type="InterPro" id="IPR002052">
    <property type="entry name" value="DNA_methylase_N6_adenine_CS"/>
</dbReference>
<dbReference type="EMBL" id="JABFTP020000165">
    <property type="protein sequence ID" value="KAL3284999.1"/>
    <property type="molecule type" value="Genomic_DNA"/>
</dbReference>
<comment type="caution">
    <text evidence="5">The sequence shown here is derived from an EMBL/GenBank/DDBJ whole genome shotgun (WGS) entry which is preliminary data.</text>
</comment>
<keyword evidence="2" id="KW-0963">Cytoplasm</keyword>
<proteinExistence type="predicted"/>
<accession>A0ABD2P277</accession>
<gene>
    <name evidence="5" type="ORF">HHI36_019128</name>
</gene>
<keyword evidence="4" id="KW-0808">Transferase</keyword>
<organism evidence="5 6">
    <name type="scientific">Cryptolaemus montrouzieri</name>
    <dbReference type="NCBI Taxonomy" id="559131"/>
    <lineage>
        <taxon>Eukaryota</taxon>
        <taxon>Metazoa</taxon>
        <taxon>Ecdysozoa</taxon>
        <taxon>Arthropoda</taxon>
        <taxon>Hexapoda</taxon>
        <taxon>Insecta</taxon>
        <taxon>Pterygota</taxon>
        <taxon>Neoptera</taxon>
        <taxon>Endopterygota</taxon>
        <taxon>Coleoptera</taxon>
        <taxon>Polyphaga</taxon>
        <taxon>Cucujiformia</taxon>
        <taxon>Coccinelloidea</taxon>
        <taxon>Coccinellidae</taxon>
        <taxon>Scymninae</taxon>
        <taxon>Scymnini</taxon>
        <taxon>Cryptolaemus</taxon>
    </lineage>
</organism>
<comment type="subcellular location">
    <subcellularLocation>
        <location evidence="1">Cytoplasm</location>
    </subcellularLocation>
</comment>
<dbReference type="Proteomes" id="UP001516400">
    <property type="component" value="Unassembled WGS sequence"/>
</dbReference>
<dbReference type="GO" id="GO:0032259">
    <property type="term" value="P:methylation"/>
    <property type="evidence" value="ECO:0007669"/>
    <property type="project" value="UniProtKB-KW"/>
</dbReference>
<evidence type="ECO:0008006" key="7">
    <source>
        <dbReference type="Google" id="ProtNLM"/>
    </source>
</evidence>
<evidence type="ECO:0000256" key="2">
    <source>
        <dbReference type="ARBA" id="ARBA00022490"/>
    </source>
</evidence>
<protein>
    <recommendedName>
        <fullName evidence="7">N(6)-adenine-specific DNA methyltransferase 2</fullName>
    </recommendedName>
</protein>
<evidence type="ECO:0000256" key="3">
    <source>
        <dbReference type="ARBA" id="ARBA00022603"/>
    </source>
</evidence>
<keyword evidence="6" id="KW-1185">Reference proteome</keyword>
<sequence length="150" mass="17475">MNNDSDDEVPHLSLETFTALQEFYREQEERESVKEAISLSINEFNIQEDWQLSQFWYHEDTIEKLASLAVETVGEDGKIALISCPSIYKTIKNKLGKNGEVNLYEFDKRFSVFGQDFNFYDYKSPLGVPRDKSSYYDIVIADPPFYQTNV</sequence>
<dbReference type="GO" id="GO:0005737">
    <property type="term" value="C:cytoplasm"/>
    <property type="evidence" value="ECO:0007669"/>
    <property type="project" value="UniProtKB-SubCell"/>
</dbReference>
<dbReference type="GO" id="GO:0008168">
    <property type="term" value="F:methyltransferase activity"/>
    <property type="evidence" value="ECO:0007669"/>
    <property type="project" value="UniProtKB-KW"/>
</dbReference>
<evidence type="ECO:0000256" key="1">
    <source>
        <dbReference type="ARBA" id="ARBA00004496"/>
    </source>
</evidence>
<evidence type="ECO:0000256" key="4">
    <source>
        <dbReference type="ARBA" id="ARBA00022679"/>
    </source>
</evidence>
<name>A0ABD2P277_9CUCU</name>
<dbReference type="InterPro" id="IPR019369">
    <property type="entry name" value="Efm5/EEF1AKMT1"/>
</dbReference>
<reference evidence="5 6" key="1">
    <citation type="journal article" date="2021" name="BMC Biol.">
        <title>Horizontally acquired antibacterial genes associated with adaptive radiation of ladybird beetles.</title>
        <authorList>
            <person name="Li H.S."/>
            <person name="Tang X.F."/>
            <person name="Huang Y.H."/>
            <person name="Xu Z.Y."/>
            <person name="Chen M.L."/>
            <person name="Du X.Y."/>
            <person name="Qiu B.Y."/>
            <person name="Chen P.T."/>
            <person name="Zhang W."/>
            <person name="Slipinski A."/>
            <person name="Escalona H.E."/>
            <person name="Waterhouse R.M."/>
            <person name="Zwick A."/>
            <person name="Pang H."/>
        </authorList>
    </citation>
    <scope>NUCLEOTIDE SEQUENCE [LARGE SCALE GENOMIC DNA]</scope>
    <source>
        <strain evidence="5">SYSU2018</strain>
    </source>
</reference>
<dbReference type="PANTHER" id="PTHR13200">
    <property type="entry name" value="EEF1A LYSINE METHYLTRANSFERASE 1"/>
    <property type="match status" value="1"/>
</dbReference>
<dbReference type="PROSITE" id="PS00092">
    <property type="entry name" value="N6_MTASE"/>
    <property type="match status" value="1"/>
</dbReference>
<dbReference type="PANTHER" id="PTHR13200:SF0">
    <property type="entry name" value="EEF1A LYSINE METHYLTRANSFERASE 1"/>
    <property type="match status" value="1"/>
</dbReference>
<evidence type="ECO:0000313" key="5">
    <source>
        <dbReference type="EMBL" id="KAL3284999.1"/>
    </source>
</evidence>
<evidence type="ECO:0000313" key="6">
    <source>
        <dbReference type="Proteomes" id="UP001516400"/>
    </source>
</evidence>